<evidence type="ECO:0000256" key="7">
    <source>
        <dbReference type="HAMAP-Rule" id="MF_01161"/>
    </source>
</evidence>
<evidence type="ECO:0000259" key="10">
    <source>
        <dbReference type="Pfam" id="PF09179"/>
    </source>
</evidence>
<evidence type="ECO:0000256" key="4">
    <source>
        <dbReference type="ARBA" id="ARBA00022741"/>
    </source>
</evidence>
<dbReference type="CDD" id="cd01992">
    <property type="entry name" value="TilS_N"/>
    <property type="match status" value="1"/>
</dbReference>
<dbReference type="InterPro" id="IPR012094">
    <property type="entry name" value="tRNA_Ile_lys_synt"/>
</dbReference>
<evidence type="ECO:0000256" key="1">
    <source>
        <dbReference type="ARBA" id="ARBA00022490"/>
    </source>
</evidence>
<dbReference type="HAMAP" id="MF_01161">
    <property type="entry name" value="tRNA_Ile_lys_synt"/>
    <property type="match status" value="1"/>
</dbReference>
<dbReference type="GO" id="GO:0006400">
    <property type="term" value="P:tRNA modification"/>
    <property type="evidence" value="ECO:0007669"/>
    <property type="project" value="UniProtKB-UniRule"/>
</dbReference>
<comment type="catalytic activity">
    <reaction evidence="6 7">
        <text>cytidine(34) in tRNA(Ile2) + L-lysine + ATP = lysidine(34) in tRNA(Ile2) + AMP + diphosphate + H(+)</text>
        <dbReference type="Rhea" id="RHEA:43744"/>
        <dbReference type="Rhea" id="RHEA-COMP:10625"/>
        <dbReference type="Rhea" id="RHEA-COMP:10670"/>
        <dbReference type="ChEBI" id="CHEBI:15378"/>
        <dbReference type="ChEBI" id="CHEBI:30616"/>
        <dbReference type="ChEBI" id="CHEBI:32551"/>
        <dbReference type="ChEBI" id="CHEBI:33019"/>
        <dbReference type="ChEBI" id="CHEBI:82748"/>
        <dbReference type="ChEBI" id="CHEBI:83665"/>
        <dbReference type="ChEBI" id="CHEBI:456215"/>
        <dbReference type="EC" id="6.3.4.19"/>
    </reaction>
</comment>
<dbReference type="GO" id="GO:0005737">
    <property type="term" value="C:cytoplasm"/>
    <property type="evidence" value="ECO:0007669"/>
    <property type="project" value="UniProtKB-SubCell"/>
</dbReference>
<name>A0AB39CLJ3_9BURK</name>
<keyword evidence="2 7" id="KW-0436">Ligase</keyword>
<dbReference type="EMBL" id="CP158252">
    <property type="protein sequence ID" value="XDJ42889.1"/>
    <property type="molecule type" value="Genomic_DNA"/>
</dbReference>
<dbReference type="InterPro" id="IPR011063">
    <property type="entry name" value="TilS/TtcA_N"/>
</dbReference>
<dbReference type="RefSeq" id="WP_368643863.1">
    <property type="nucleotide sequence ID" value="NZ_CP158252.1"/>
</dbReference>
<dbReference type="PANTHER" id="PTHR43033">
    <property type="entry name" value="TRNA(ILE)-LYSIDINE SYNTHASE-RELATED"/>
    <property type="match status" value="1"/>
</dbReference>
<comment type="function">
    <text evidence="7">Ligates lysine onto the cytidine present at position 34 of the AUA codon-specific tRNA(Ile) that contains the anticodon CAU, in an ATP-dependent manner. Cytidine is converted to lysidine, thus changing the amino acid specificity of the tRNA from methionine to isoleucine.</text>
</comment>
<dbReference type="PANTHER" id="PTHR43033:SF1">
    <property type="entry name" value="TRNA(ILE)-LYSIDINE SYNTHASE-RELATED"/>
    <property type="match status" value="1"/>
</dbReference>
<dbReference type="InterPro" id="IPR014729">
    <property type="entry name" value="Rossmann-like_a/b/a_fold"/>
</dbReference>
<dbReference type="InterPro" id="IPR015262">
    <property type="entry name" value="tRNA_Ile_lys_synt_subst-bd"/>
</dbReference>
<evidence type="ECO:0000256" key="3">
    <source>
        <dbReference type="ARBA" id="ARBA00022694"/>
    </source>
</evidence>
<evidence type="ECO:0000259" key="9">
    <source>
        <dbReference type="Pfam" id="PF01171"/>
    </source>
</evidence>
<evidence type="ECO:0000256" key="2">
    <source>
        <dbReference type="ARBA" id="ARBA00022598"/>
    </source>
</evidence>
<evidence type="ECO:0000313" key="11">
    <source>
        <dbReference type="EMBL" id="XDJ42889.1"/>
    </source>
</evidence>
<protein>
    <recommendedName>
        <fullName evidence="7">tRNA(Ile)-lysidine synthase</fullName>
        <ecNumber evidence="7">6.3.4.19</ecNumber>
    </recommendedName>
    <alternativeName>
        <fullName evidence="7">tRNA(Ile)-2-lysyl-cytidine synthase</fullName>
    </alternativeName>
    <alternativeName>
        <fullName evidence="7">tRNA(Ile)-lysidine synthetase</fullName>
    </alternativeName>
</protein>
<feature type="domain" description="tRNA(Ile)-lysidine synthase substrate-binding" evidence="10">
    <location>
        <begin position="289"/>
        <end position="356"/>
    </location>
</feature>
<dbReference type="SUPFAM" id="SSF82829">
    <property type="entry name" value="MesJ substrate recognition domain-like"/>
    <property type="match status" value="1"/>
</dbReference>
<organism evidence="11">
    <name type="scientific">Castellaniella ginsengisoli</name>
    <dbReference type="NCBI Taxonomy" id="546114"/>
    <lineage>
        <taxon>Bacteria</taxon>
        <taxon>Pseudomonadati</taxon>
        <taxon>Pseudomonadota</taxon>
        <taxon>Betaproteobacteria</taxon>
        <taxon>Burkholderiales</taxon>
        <taxon>Alcaligenaceae</taxon>
        <taxon>Castellaniella</taxon>
    </lineage>
</organism>
<dbReference type="EC" id="6.3.4.19" evidence="7"/>
<evidence type="ECO:0000256" key="6">
    <source>
        <dbReference type="ARBA" id="ARBA00048539"/>
    </source>
</evidence>
<dbReference type="InterPro" id="IPR012795">
    <property type="entry name" value="tRNA_Ile_lys_synt_N"/>
</dbReference>
<proteinExistence type="inferred from homology"/>
<dbReference type="Gene3D" id="3.40.50.620">
    <property type="entry name" value="HUPs"/>
    <property type="match status" value="1"/>
</dbReference>
<sequence length="366" mass="39777">MGDSRKPADRTPRSGKRRFPAASGAAPDPWQPALDPALLHALDAALAARPGETAVGVALSAGADSAVLALHAAQAARRRGLRLHCFHIHHGLQAGADGWLIQAHRLAGLLGADCHSRRVAVAVDGRGMEAAARDARYAALAGLAAHAGVGHLLLAHHQDDQAETVLLRLLRGTGPLGLAAMRPVMERDGLVWSRPWLDQPRAAILDCARRFEALSGWRPVSDPSNGDARYARAALRTGLAPVLDARWPAWRETLARHARQARHLSDWVDEAVRDEWPALDPSADGRAFSLAAWRALPAPRQVAVLRHWLRALGLRMPTEARLQAWLRQLRGVHALGHDRAVRLGHEGVWILVRRGRVLCVPKTQVE</sequence>
<dbReference type="NCBIfam" id="TIGR02432">
    <property type="entry name" value="lysidine_TilS_N"/>
    <property type="match status" value="1"/>
</dbReference>
<feature type="compositionally biased region" description="Basic and acidic residues" evidence="8">
    <location>
        <begin position="1"/>
        <end position="12"/>
    </location>
</feature>
<gene>
    <name evidence="7 11" type="primary">tilS</name>
    <name evidence="11" type="ORF">ABRY99_04795</name>
</gene>
<evidence type="ECO:0000256" key="8">
    <source>
        <dbReference type="SAM" id="MobiDB-lite"/>
    </source>
</evidence>
<comment type="subcellular location">
    <subcellularLocation>
        <location evidence="7">Cytoplasm</location>
    </subcellularLocation>
</comment>
<comment type="similarity">
    <text evidence="7">Belongs to the tRNA(Ile)-lysidine synthase family.</text>
</comment>
<dbReference type="SUPFAM" id="SSF52402">
    <property type="entry name" value="Adenine nucleotide alpha hydrolases-like"/>
    <property type="match status" value="1"/>
</dbReference>
<keyword evidence="5" id="KW-0067">ATP-binding</keyword>
<feature type="region of interest" description="Disordered" evidence="8">
    <location>
        <begin position="1"/>
        <end position="30"/>
    </location>
</feature>
<keyword evidence="3 7" id="KW-0819">tRNA processing</keyword>
<reference evidence="11" key="1">
    <citation type="submission" date="2024-05" db="EMBL/GenBank/DDBJ databases">
        <authorList>
            <person name="Luo Y.-C."/>
            <person name="Nicholds J."/>
            <person name="Mortimer T."/>
            <person name="Maboni G."/>
        </authorList>
    </citation>
    <scope>NUCLEOTIDE SEQUENCE</scope>
    <source>
        <strain evidence="11">153920</strain>
    </source>
</reference>
<dbReference type="Pfam" id="PF01171">
    <property type="entry name" value="ATP_bind_3"/>
    <property type="match status" value="1"/>
</dbReference>
<evidence type="ECO:0000256" key="5">
    <source>
        <dbReference type="ARBA" id="ARBA00022840"/>
    </source>
</evidence>
<dbReference type="Pfam" id="PF09179">
    <property type="entry name" value="TilS"/>
    <property type="match status" value="1"/>
</dbReference>
<dbReference type="GO" id="GO:0005524">
    <property type="term" value="F:ATP binding"/>
    <property type="evidence" value="ECO:0007669"/>
    <property type="project" value="UniProtKB-KW"/>
</dbReference>
<comment type="caution">
    <text evidence="7">Lacks conserved residue(s) required for the propagation of feature annotation.</text>
</comment>
<dbReference type="GO" id="GO:0032267">
    <property type="term" value="F:tRNA(Ile)-lysidine synthase activity"/>
    <property type="evidence" value="ECO:0007669"/>
    <property type="project" value="UniProtKB-EC"/>
</dbReference>
<keyword evidence="1 7" id="KW-0963">Cytoplasm</keyword>
<keyword evidence="4" id="KW-0547">Nucleotide-binding</keyword>
<feature type="domain" description="tRNA(Ile)-lysidine/2-thiocytidine synthase N-terminal" evidence="9">
    <location>
        <begin position="55"/>
        <end position="237"/>
    </location>
</feature>
<dbReference type="Gene3D" id="1.20.59.20">
    <property type="match status" value="1"/>
</dbReference>
<dbReference type="AlphaFoldDB" id="A0AB39CLJ3"/>
<accession>A0AB39CLJ3</accession>